<evidence type="ECO:0000313" key="2">
    <source>
        <dbReference type="EMBL" id="KAG8380080.1"/>
    </source>
</evidence>
<name>A0AAV6XLL6_9LAMI</name>
<accession>A0AAV6XLL6</accession>
<protein>
    <submittedName>
        <fullName evidence="2">Uncharacterized protein</fullName>
    </submittedName>
</protein>
<dbReference type="SUPFAM" id="SSF52047">
    <property type="entry name" value="RNI-like"/>
    <property type="match status" value="1"/>
</dbReference>
<dbReference type="Gene3D" id="3.80.10.10">
    <property type="entry name" value="Ribonuclease Inhibitor"/>
    <property type="match status" value="1"/>
</dbReference>
<evidence type="ECO:0000313" key="3">
    <source>
        <dbReference type="Proteomes" id="UP000826271"/>
    </source>
</evidence>
<feature type="compositionally biased region" description="Polar residues" evidence="1">
    <location>
        <begin position="164"/>
        <end position="174"/>
    </location>
</feature>
<reference evidence="2" key="1">
    <citation type="submission" date="2019-10" db="EMBL/GenBank/DDBJ databases">
        <authorList>
            <person name="Zhang R."/>
            <person name="Pan Y."/>
            <person name="Wang J."/>
            <person name="Ma R."/>
            <person name="Yu S."/>
        </authorList>
    </citation>
    <scope>NUCLEOTIDE SEQUENCE</scope>
    <source>
        <strain evidence="2">LA-IB0</strain>
        <tissue evidence="2">Leaf</tissue>
    </source>
</reference>
<dbReference type="EMBL" id="WHWC01000007">
    <property type="protein sequence ID" value="KAG8380080.1"/>
    <property type="molecule type" value="Genomic_DNA"/>
</dbReference>
<dbReference type="Proteomes" id="UP000826271">
    <property type="component" value="Unassembled WGS sequence"/>
</dbReference>
<evidence type="ECO:0000256" key="1">
    <source>
        <dbReference type="SAM" id="MobiDB-lite"/>
    </source>
</evidence>
<dbReference type="AlphaFoldDB" id="A0AAV6XLL6"/>
<keyword evidence="3" id="KW-1185">Reference proteome</keyword>
<feature type="region of interest" description="Disordered" evidence="1">
    <location>
        <begin position="133"/>
        <end position="174"/>
    </location>
</feature>
<comment type="caution">
    <text evidence="2">The sequence shown here is derived from an EMBL/GenBank/DDBJ whole genome shotgun (WGS) entry which is preliminary data.</text>
</comment>
<proteinExistence type="predicted"/>
<sequence>MTRLQFLGREFLGIASAASSGDTNTSLPSSSFPVVIGFPKLKKLEIDCCLNLKEWEDITAEEEGSATVSIMPCLKELEIRYCGLTELPYRLLRKASSLQHLKITSCTDVSKRYKDKEGSGRISLSHIPHVEVEDSPVQSSLHRRRQTGDRHAASCVMSEPEDTPVTQPPNANHHNPPDSNFWSFVAFVFPLLLLLNLTEMITDRKACNWQEYEEGPRLNPPLPQKPFN</sequence>
<gene>
    <name evidence="2" type="ORF">BUALT_Bualt07G0156400</name>
</gene>
<organism evidence="2 3">
    <name type="scientific">Buddleja alternifolia</name>
    <dbReference type="NCBI Taxonomy" id="168488"/>
    <lineage>
        <taxon>Eukaryota</taxon>
        <taxon>Viridiplantae</taxon>
        <taxon>Streptophyta</taxon>
        <taxon>Embryophyta</taxon>
        <taxon>Tracheophyta</taxon>
        <taxon>Spermatophyta</taxon>
        <taxon>Magnoliopsida</taxon>
        <taxon>eudicotyledons</taxon>
        <taxon>Gunneridae</taxon>
        <taxon>Pentapetalae</taxon>
        <taxon>asterids</taxon>
        <taxon>lamiids</taxon>
        <taxon>Lamiales</taxon>
        <taxon>Scrophulariaceae</taxon>
        <taxon>Buddlejeae</taxon>
        <taxon>Buddleja</taxon>
    </lineage>
</organism>
<dbReference type="InterPro" id="IPR032675">
    <property type="entry name" value="LRR_dom_sf"/>
</dbReference>